<keyword evidence="5" id="KW-0446">Lipid-binding</keyword>
<dbReference type="GO" id="GO:0015031">
    <property type="term" value="P:protein transport"/>
    <property type="evidence" value="ECO:0007669"/>
    <property type="project" value="UniProtKB-KW"/>
</dbReference>
<organism evidence="8 9">
    <name type="scientific">Owenia fusiformis</name>
    <name type="common">Polychaete worm</name>
    <dbReference type="NCBI Taxonomy" id="6347"/>
    <lineage>
        <taxon>Eukaryota</taxon>
        <taxon>Metazoa</taxon>
        <taxon>Spiralia</taxon>
        <taxon>Lophotrochozoa</taxon>
        <taxon>Annelida</taxon>
        <taxon>Polychaeta</taxon>
        <taxon>Sedentaria</taxon>
        <taxon>Canalipalpata</taxon>
        <taxon>Sabellida</taxon>
        <taxon>Oweniida</taxon>
        <taxon>Oweniidae</taxon>
        <taxon>Owenia</taxon>
    </lineage>
</organism>
<dbReference type="InterPro" id="IPR036871">
    <property type="entry name" value="PX_dom_sf"/>
</dbReference>
<sequence length="176" mass="20300">MLKVAIPRFRRVEEDGDKGSYTVYCVDVYVNGRQHSVEKRYSEFEDLHKHLKRTIRPPVFPPKKFQNWNPKVLEKRKQGLEEYLQGIVQQGMIPKSLCHFLDLNATLGMGSEEIRSPSSKKLQRSLDQLDYKEPSHQPLLAFTEDPFIHAKTDGILPDIVVDGVNMGLYGSVEDMR</sequence>
<evidence type="ECO:0000256" key="5">
    <source>
        <dbReference type="ARBA" id="ARBA00023121"/>
    </source>
</evidence>
<dbReference type="Proteomes" id="UP000749559">
    <property type="component" value="Unassembled WGS sequence"/>
</dbReference>
<gene>
    <name evidence="8" type="ORF">OFUS_LOCUS20820</name>
</gene>
<dbReference type="PROSITE" id="PS50195">
    <property type="entry name" value="PX"/>
    <property type="match status" value="1"/>
</dbReference>
<accession>A0A8J1TV21</accession>
<dbReference type="OrthoDB" id="93876at2759"/>
<evidence type="ECO:0000313" key="9">
    <source>
        <dbReference type="Proteomes" id="UP000749559"/>
    </source>
</evidence>
<dbReference type="PANTHER" id="PTHR15813:SF9">
    <property type="entry name" value="PX DOMAIN-CONTAINING PROTEIN"/>
    <property type="match status" value="1"/>
</dbReference>
<evidence type="ECO:0000256" key="3">
    <source>
        <dbReference type="ARBA" id="ARBA00022448"/>
    </source>
</evidence>
<dbReference type="SUPFAM" id="SSF64268">
    <property type="entry name" value="PX domain"/>
    <property type="match status" value="1"/>
</dbReference>
<evidence type="ECO:0000256" key="4">
    <source>
        <dbReference type="ARBA" id="ARBA00022927"/>
    </source>
</evidence>
<dbReference type="GO" id="GO:0030659">
    <property type="term" value="C:cytoplasmic vesicle membrane"/>
    <property type="evidence" value="ECO:0007669"/>
    <property type="project" value="UniProtKB-SubCell"/>
</dbReference>
<evidence type="ECO:0000313" key="8">
    <source>
        <dbReference type="EMBL" id="CAH1796406.1"/>
    </source>
</evidence>
<dbReference type="Gene3D" id="3.30.1520.10">
    <property type="entry name" value="Phox-like domain"/>
    <property type="match status" value="1"/>
</dbReference>
<comment type="caution">
    <text evidence="8">The sequence shown here is derived from an EMBL/GenBank/DDBJ whole genome shotgun (WGS) entry which is preliminary data.</text>
</comment>
<keyword evidence="6" id="KW-0472">Membrane</keyword>
<dbReference type="AlphaFoldDB" id="A0A8J1TV21"/>
<evidence type="ECO:0000256" key="6">
    <source>
        <dbReference type="ARBA" id="ARBA00023136"/>
    </source>
</evidence>
<keyword evidence="3" id="KW-0813">Transport</keyword>
<evidence type="ECO:0000256" key="1">
    <source>
        <dbReference type="ARBA" id="ARBA00004180"/>
    </source>
</evidence>
<evidence type="ECO:0000256" key="7">
    <source>
        <dbReference type="ARBA" id="ARBA00023329"/>
    </source>
</evidence>
<comment type="subcellular location">
    <subcellularLocation>
        <location evidence="1">Cytoplasmic vesicle membrane</location>
        <topology evidence="1">Peripheral membrane protein</topology>
        <orientation evidence="1">Cytoplasmic side</orientation>
    </subcellularLocation>
</comment>
<protein>
    <submittedName>
        <fullName evidence="8">Uncharacterized protein</fullName>
    </submittedName>
</protein>
<keyword evidence="7" id="KW-0968">Cytoplasmic vesicle</keyword>
<reference evidence="8" key="1">
    <citation type="submission" date="2022-03" db="EMBL/GenBank/DDBJ databases">
        <authorList>
            <person name="Martin C."/>
        </authorList>
    </citation>
    <scope>NUCLEOTIDE SEQUENCE</scope>
</reference>
<dbReference type="InterPro" id="IPR001683">
    <property type="entry name" value="PX_dom"/>
</dbReference>
<name>A0A8J1TV21_OWEFU</name>
<keyword evidence="9" id="KW-1185">Reference proteome</keyword>
<proteinExistence type="inferred from homology"/>
<dbReference type="GO" id="GO:1901981">
    <property type="term" value="F:phosphatidylinositol phosphate binding"/>
    <property type="evidence" value="ECO:0007669"/>
    <property type="project" value="TreeGrafter"/>
</dbReference>
<comment type="similarity">
    <text evidence="2">Belongs to the sorting nexin family.</text>
</comment>
<keyword evidence="4" id="KW-0653">Protein transport</keyword>
<dbReference type="Pfam" id="PF00787">
    <property type="entry name" value="PX"/>
    <property type="match status" value="1"/>
</dbReference>
<evidence type="ECO:0000256" key="2">
    <source>
        <dbReference type="ARBA" id="ARBA00010883"/>
    </source>
</evidence>
<dbReference type="EMBL" id="CAIIXF020000010">
    <property type="protein sequence ID" value="CAH1796406.1"/>
    <property type="molecule type" value="Genomic_DNA"/>
</dbReference>
<dbReference type="PANTHER" id="PTHR15813">
    <property type="entry name" value="SORTING NEXIN-22 AND 24"/>
    <property type="match status" value="1"/>
</dbReference>
<dbReference type="InterPro" id="IPR052467">
    <property type="entry name" value="Sorting_nexin_PX-domain"/>
</dbReference>
<dbReference type="SMART" id="SM00312">
    <property type="entry name" value="PX"/>
    <property type="match status" value="1"/>
</dbReference>